<evidence type="ECO:0000313" key="2">
    <source>
        <dbReference type="EMBL" id="EDL84308.1"/>
    </source>
</evidence>
<organism evidence="2 3">
    <name type="scientific">Rattus norvegicus</name>
    <name type="common">Rat</name>
    <dbReference type="NCBI Taxonomy" id="10116"/>
    <lineage>
        <taxon>Eukaryota</taxon>
        <taxon>Metazoa</taxon>
        <taxon>Chordata</taxon>
        <taxon>Craniata</taxon>
        <taxon>Vertebrata</taxon>
        <taxon>Euteleostomi</taxon>
        <taxon>Mammalia</taxon>
        <taxon>Eutheria</taxon>
        <taxon>Euarchontoglires</taxon>
        <taxon>Glires</taxon>
        <taxon>Rodentia</taxon>
        <taxon>Myomorpha</taxon>
        <taxon>Muroidea</taxon>
        <taxon>Muridae</taxon>
        <taxon>Murinae</taxon>
        <taxon>Rattus</taxon>
    </lineage>
</organism>
<protein>
    <submittedName>
        <fullName evidence="2">RCG41049</fullName>
    </submittedName>
</protein>
<feature type="region of interest" description="Disordered" evidence="1">
    <location>
        <begin position="1"/>
        <end position="26"/>
    </location>
</feature>
<evidence type="ECO:0000256" key="1">
    <source>
        <dbReference type="SAM" id="MobiDB-lite"/>
    </source>
</evidence>
<dbReference type="EMBL" id="CH474013">
    <property type="protein sequence ID" value="EDL84308.1"/>
    <property type="molecule type" value="Genomic_DNA"/>
</dbReference>
<name>A6K226_RAT</name>
<dbReference type="Proteomes" id="UP000234681">
    <property type="component" value="Chromosome 4"/>
</dbReference>
<gene>
    <name evidence="2" type="ORF">rCG_41049</name>
</gene>
<dbReference type="AlphaFoldDB" id="A6K226"/>
<reference evidence="3" key="1">
    <citation type="submission" date="2005-09" db="EMBL/GenBank/DDBJ databases">
        <authorList>
            <person name="Mural R.J."/>
            <person name="Li P.W."/>
            <person name="Adams M.D."/>
            <person name="Amanatides P.G."/>
            <person name="Baden-Tillson H."/>
            <person name="Barnstead M."/>
            <person name="Chin S.H."/>
            <person name="Dew I."/>
            <person name="Evans C.A."/>
            <person name="Ferriera S."/>
            <person name="Flanigan M."/>
            <person name="Fosler C."/>
            <person name="Glodek A."/>
            <person name="Gu Z."/>
            <person name="Holt R.A."/>
            <person name="Jennings D."/>
            <person name="Kraft C.L."/>
            <person name="Lu F."/>
            <person name="Nguyen T."/>
            <person name="Nusskern D.R."/>
            <person name="Pfannkoch C.M."/>
            <person name="Sitter C."/>
            <person name="Sutton G.G."/>
            <person name="Venter J.C."/>
            <person name="Wang Z."/>
            <person name="Woodage T."/>
            <person name="Zheng X.H."/>
            <person name="Zhong F."/>
        </authorList>
    </citation>
    <scope>NUCLEOTIDE SEQUENCE [LARGE SCALE GENOMIC DNA]</scope>
    <source>
        <strain>BN</strain>
        <strain evidence="3">Sprague-Dawley</strain>
    </source>
</reference>
<evidence type="ECO:0000313" key="3">
    <source>
        <dbReference type="Proteomes" id="UP000234681"/>
    </source>
</evidence>
<accession>A6K226</accession>
<sequence>MTVPQPRPPHWVVNRKSRIPRNPSSP</sequence>
<proteinExistence type="predicted"/>